<organism evidence="2 3">
    <name type="scientific">Ascaris lumbricoides</name>
    <name type="common">Giant roundworm</name>
    <dbReference type="NCBI Taxonomy" id="6252"/>
    <lineage>
        <taxon>Eukaryota</taxon>
        <taxon>Metazoa</taxon>
        <taxon>Ecdysozoa</taxon>
        <taxon>Nematoda</taxon>
        <taxon>Chromadorea</taxon>
        <taxon>Rhabditida</taxon>
        <taxon>Spirurina</taxon>
        <taxon>Ascaridomorpha</taxon>
        <taxon>Ascaridoidea</taxon>
        <taxon>Ascarididae</taxon>
        <taxon>Ascaris</taxon>
    </lineage>
</organism>
<dbReference type="Proteomes" id="UP000036681">
    <property type="component" value="Unplaced"/>
</dbReference>
<evidence type="ECO:0000313" key="2">
    <source>
        <dbReference type="Proteomes" id="UP000036681"/>
    </source>
</evidence>
<name>A0A0M3II00_ASCLU</name>
<sequence>MTTPNGPTNGPEVGIPPGRVVEADLPPSSPWHKATWVFINSSTGHSLFVDLRPEIGLEYAKRVDVFNTRAHTQEKCRYTSERSNISLCPLQILRGFGALHLLASGKTEKAISDIITQGGGYGGCAEMLGAQIWLSLIASMALNCLADVIVWLFLARVKKEQKTDSDEEVEKKRVINAVCFATNPDGNTTVALMENDLMRATKGKIKYAIRHDLAPNWRTRLILITAFDGTFYWHPPAPVEVKLANFYESYTRNAQFRSVLLIPQFTIVSPLSLRPAFDKPTALFHRPSPFPRAWRIFSAQKAEFSKIIGEPKYFGATYTFPLWDHYHKTKFSVR</sequence>
<dbReference type="AlphaFoldDB" id="A0A0M3II00"/>
<evidence type="ECO:0000313" key="3">
    <source>
        <dbReference type="WBParaSite" id="ALUE_0001811301-mRNA-1"/>
    </source>
</evidence>
<accession>A0A0M3II00</accession>
<reference evidence="3" key="1">
    <citation type="submission" date="2017-02" db="UniProtKB">
        <authorList>
            <consortium name="WormBaseParasite"/>
        </authorList>
    </citation>
    <scope>IDENTIFICATION</scope>
</reference>
<feature type="transmembrane region" description="Helical" evidence="1">
    <location>
        <begin position="132"/>
        <end position="154"/>
    </location>
</feature>
<dbReference type="WBParaSite" id="ALUE_0001811301-mRNA-1">
    <property type="protein sequence ID" value="ALUE_0001811301-mRNA-1"/>
    <property type="gene ID" value="ALUE_0001811301"/>
</dbReference>
<keyword evidence="1" id="KW-0472">Membrane</keyword>
<dbReference type="SUPFAM" id="SSF56574">
    <property type="entry name" value="Serpins"/>
    <property type="match status" value="1"/>
</dbReference>
<keyword evidence="2" id="KW-1185">Reference proteome</keyword>
<dbReference type="InterPro" id="IPR036186">
    <property type="entry name" value="Serpin_sf"/>
</dbReference>
<keyword evidence="1" id="KW-0812">Transmembrane</keyword>
<protein>
    <submittedName>
        <fullName evidence="3">Uncharacterized protein</fullName>
    </submittedName>
</protein>
<proteinExistence type="predicted"/>
<evidence type="ECO:0000256" key="1">
    <source>
        <dbReference type="SAM" id="Phobius"/>
    </source>
</evidence>
<keyword evidence="1" id="KW-1133">Transmembrane helix</keyword>